<dbReference type="Pfam" id="PF13102">
    <property type="entry name" value="Phage_int_SAM_5"/>
    <property type="match status" value="1"/>
</dbReference>
<evidence type="ECO:0000256" key="3">
    <source>
        <dbReference type="ARBA" id="ARBA00023172"/>
    </source>
</evidence>
<organism evidence="5 6">
    <name type="scientific">Parafilimonas terrae</name>
    <dbReference type="NCBI Taxonomy" id="1465490"/>
    <lineage>
        <taxon>Bacteria</taxon>
        <taxon>Pseudomonadati</taxon>
        <taxon>Bacteroidota</taxon>
        <taxon>Chitinophagia</taxon>
        <taxon>Chitinophagales</taxon>
        <taxon>Chitinophagaceae</taxon>
        <taxon>Parafilimonas</taxon>
    </lineage>
</organism>
<dbReference type="Pfam" id="PF17293">
    <property type="entry name" value="Arm-DNA-bind_5"/>
    <property type="match status" value="1"/>
</dbReference>
<dbReference type="PANTHER" id="PTHR30349">
    <property type="entry name" value="PHAGE INTEGRASE-RELATED"/>
    <property type="match status" value="1"/>
</dbReference>
<accession>A0A1I5UAF2</accession>
<protein>
    <submittedName>
        <fullName evidence="5">Phage integrase family protein</fullName>
    </submittedName>
</protein>
<evidence type="ECO:0000313" key="5">
    <source>
        <dbReference type="EMBL" id="SFP92198.1"/>
    </source>
</evidence>
<dbReference type="EMBL" id="FOXQ01000003">
    <property type="protein sequence ID" value="SFP92198.1"/>
    <property type="molecule type" value="Genomic_DNA"/>
</dbReference>
<dbReference type="SUPFAM" id="SSF56349">
    <property type="entry name" value="DNA breaking-rejoining enzymes"/>
    <property type="match status" value="1"/>
</dbReference>
<dbReference type="Proteomes" id="UP000199031">
    <property type="component" value="Unassembled WGS sequence"/>
</dbReference>
<dbReference type="Gene3D" id="1.10.443.10">
    <property type="entry name" value="Intergrase catalytic core"/>
    <property type="match status" value="1"/>
</dbReference>
<dbReference type="CDD" id="cd01185">
    <property type="entry name" value="INTN1_C_like"/>
    <property type="match status" value="1"/>
</dbReference>
<dbReference type="InterPro" id="IPR050090">
    <property type="entry name" value="Tyrosine_recombinase_XerCD"/>
</dbReference>
<keyword evidence="6" id="KW-1185">Reference proteome</keyword>
<gene>
    <name evidence="5" type="ORF">SAMN05444277_103167</name>
</gene>
<dbReference type="STRING" id="1465490.SAMN05444277_103167"/>
<dbReference type="GO" id="GO:0003677">
    <property type="term" value="F:DNA binding"/>
    <property type="evidence" value="ECO:0007669"/>
    <property type="project" value="UniProtKB-KW"/>
</dbReference>
<dbReference type="InterPro" id="IPR010998">
    <property type="entry name" value="Integrase_recombinase_N"/>
</dbReference>
<dbReference type="InterPro" id="IPR013762">
    <property type="entry name" value="Integrase-like_cat_sf"/>
</dbReference>
<dbReference type="RefSeq" id="WP_177191838.1">
    <property type="nucleotide sequence ID" value="NZ_FOXQ01000003.1"/>
</dbReference>
<dbReference type="InterPro" id="IPR011010">
    <property type="entry name" value="DNA_brk_join_enz"/>
</dbReference>
<evidence type="ECO:0000256" key="1">
    <source>
        <dbReference type="ARBA" id="ARBA00008857"/>
    </source>
</evidence>
<dbReference type="GO" id="GO:0006310">
    <property type="term" value="P:DNA recombination"/>
    <property type="evidence" value="ECO:0007669"/>
    <property type="project" value="UniProtKB-KW"/>
</dbReference>
<dbReference type="InterPro" id="IPR002104">
    <property type="entry name" value="Integrase_catalytic"/>
</dbReference>
<dbReference type="Pfam" id="PF00589">
    <property type="entry name" value="Phage_integrase"/>
    <property type="match status" value="1"/>
</dbReference>
<feature type="domain" description="Tyr recombinase" evidence="4">
    <location>
        <begin position="248"/>
        <end position="432"/>
    </location>
</feature>
<dbReference type="InterPro" id="IPR025269">
    <property type="entry name" value="SAM-like_dom"/>
</dbReference>
<comment type="similarity">
    <text evidence="1">Belongs to the 'phage' integrase family.</text>
</comment>
<dbReference type="PANTHER" id="PTHR30349:SF64">
    <property type="entry name" value="PROPHAGE INTEGRASE INTD-RELATED"/>
    <property type="match status" value="1"/>
</dbReference>
<keyword evidence="3" id="KW-0233">DNA recombination</keyword>
<dbReference type="InterPro" id="IPR035386">
    <property type="entry name" value="Arm-DNA-bind_5"/>
</dbReference>
<evidence type="ECO:0000313" key="6">
    <source>
        <dbReference type="Proteomes" id="UP000199031"/>
    </source>
</evidence>
<evidence type="ECO:0000259" key="4">
    <source>
        <dbReference type="PROSITE" id="PS51898"/>
    </source>
</evidence>
<dbReference type="AlphaFoldDB" id="A0A1I5UAF2"/>
<reference evidence="5 6" key="1">
    <citation type="submission" date="2016-10" db="EMBL/GenBank/DDBJ databases">
        <authorList>
            <person name="de Groot N.N."/>
        </authorList>
    </citation>
    <scope>NUCLEOTIDE SEQUENCE [LARGE SCALE GENOMIC DNA]</scope>
    <source>
        <strain evidence="5 6">DSM 28286</strain>
    </source>
</reference>
<dbReference type="PROSITE" id="PS51898">
    <property type="entry name" value="TYR_RECOMBINASE"/>
    <property type="match status" value="1"/>
</dbReference>
<sequence>MPRSSSVNYYLDSVDNEGKSLIFLQYVYSGQKLKLFFGQRVKPGNWNKAKQRVKNNKETTADGKFALNNLLDSLAKECERAYNVEMKSGIPAPATLKQYLQNFLYQNHNDDDPDKPTLFSLLERFISGEIKSAGKDKSANTIKTYRTLQGHLLEYQQVKKEKIDFDIVTLDFYYKFVSFLRNRENHKSEILRSRTGANRSKRVADLNDNSISKDIKILKLIMGEAVDLGYTNNLQFKLKKFAVTWKESDAVYLPEKEIIKLYKTKFENKRLEQVRDLFVFGCFVGLRFSDYNDIKPENIVQIDGDYFIKMETKKTKELVIIPCNPVVLDIFNKYRSNHNRLPKSLSNQKFNDYIKEACKLAGMAEKGRLSTSPDLELWQCVSSHTARRSFATNYYLEGFPTIDLMKITGHKTEKAFLKYIRVTKLDTAKRLSQHIKKNWSEKMLRIA</sequence>
<dbReference type="Gene3D" id="1.10.150.130">
    <property type="match status" value="1"/>
</dbReference>
<evidence type="ECO:0000256" key="2">
    <source>
        <dbReference type="ARBA" id="ARBA00023125"/>
    </source>
</evidence>
<name>A0A1I5UAF2_9BACT</name>
<keyword evidence="2" id="KW-0238">DNA-binding</keyword>
<dbReference type="GO" id="GO:0015074">
    <property type="term" value="P:DNA integration"/>
    <property type="evidence" value="ECO:0007669"/>
    <property type="project" value="InterPro"/>
</dbReference>
<proteinExistence type="inferred from homology"/>